<dbReference type="AlphaFoldDB" id="A0A2N8Z9G4"/>
<evidence type="ECO:0000313" key="2">
    <source>
        <dbReference type="Proteomes" id="UP000235828"/>
    </source>
</evidence>
<name>A0A2N8Z9G4_9VIBR</name>
<reference evidence="1 2" key="1">
    <citation type="submission" date="2017-10" db="EMBL/GenBank/DDBJ databases">
        <authorList>
            <person name="Banno H."/>
            <person name="Chua N.-H."/>
        </authorList>
    </citation>
    <scope>NUCLEOTIDE SEQUENCE [LARGE SCALE GENOMIC DNA]</scope>
    <source>
        <strain evidence="1">Vibrio tapetis CECT4600</strain>
    </source>
</reference>
<keyword evidence="2" id="KW-1185">Reference proteome</keyword>
<dbReference type="Proteomes" id="UP000235828">
    <property type="component" value="Chromosome A"/>
</dbReference>
<proteinExistence type="predicted"/>
<sequence>MSDKRVFVTAAEVAAELNKGMVIAKRLLLIASNARALALRAGESAAGFRPITDSIDDLVRTTLDSSKIINGKAQRLSRIATAENRSALALSKFHVVYEKYEDAGYISSISPAYEKTRKQHMVLITEFRKEAKALNDLLQELYSELRTAQIISTMLSVEASQAGELYQDQLNSIASSVSESANAIQKHVSQSLKLFSELTKAVYAIKSTL</sequence>
<evidence type="ECO:0000313" key="1">
    <source>
        <dbReference type="EMBL" id="SON48558.1"/>
    </source>
</evidence>
<organism evidence="1 2">
    <name type="scientific">Vibrio tapetis subsp. tapetis</name>
    <dbReference type="NCBI Taxonomy" id="1671868"/>
    <lineage>
        <taxon>Bacteria</taxon>
        <taxon>Pseudomonadati</taxon>
        <taxon>Pseudomonadota</taxon>
        <taxon>Gammaproteobacteria</taxon>
        <taxon>Vibrionales</taxon>
        <taxon>Vibrionaceae</taxon>
        <taxon>Vibrio</taxon>
    </lineage>
</organism>
<protein>
    <recommendedName>
        <fullName evidence="3">Methyl-accepting chemotaxis protein</fullName>
    </recommendedName>
</protein>
<accession>A0A2N8Z9G4</accession>
<dbReference type="KEGG" id="vta:A0579"/>
<evidence type="ECO:0008006" key="3">
    <source>
        <dbReference type="Google" id="ProtNLM"/>
    </source>
</evidence>
<dbReference type="OrthoDB" id="8442309at2"/>
<dbReference type="EMBL" id="LT960611">
    <property type="protein sequence ID" value="SON48558.1"/>
    <property type="molecule type" value="Genomic_DNA"/>
</dbReference>
<dbReference type="RefSeq" id="WP_102521386.1">
    <property type="nucleotide sequence ID" value="NZ_LT960611.1"/>
</dbReference>
<gene>
    <name evidence="1" type="ORF">VTAP4600_A0579</name>
</gene>